<dbReference type="InterPro" id="IPR026241">
    <property type="entry name" value="GIP4"/>
</dbReference>
<proteinExistence type="predicted"/>
<feature type="compositionally biased region" description="Polar residues" evidence="1">
    <location>
        <begin position="621"/>
        <end position="656"/>
    </location>
</feature>
<feature type="compositionally biased region" description="Polar residues" evidence="1">
    <location>
        <begin position="562"/>
        <end position="575"/>
    </location>
</feature>
<evidence type="ECO:0000313" key="3">
    <source>
        <dbReference type="Proteomes" id="UP000301737"/>
    </source>
</evidence>
<comment type="caution">
    <text evidence="2">The sequence shown here is derived from an EMBL/GenBank/DDBJ whole genome shotgun (WGS) entry which is preliminary data.</text>
</comment>
<evidence type="ECO:0000256" key="1">
    <source>
        <dbReference type="SAM" id="MobiDB-lite"/>
    </source>
</evidence>
<gene>
    <name evidence="2" type="primary">GIP4</name>
    <name evidence="2" type="ORF">ZYGM_003130</name>
</gene>
<feature type="region of interest" description="Disordered" evidence="1">
    <location>
        <begin position="426"/>
        <end position="603"/>
    </location>
</feature>
<protein>
    <submittedName>
        <fullName evidence="2">Protein phosphatase regulator gip4</fullName>
    </submittedName>
</protein>
<feature type="compositionally biased region" description="Polar residues" evidence="1">
    <location>
        <begin position="694"/>
        <end position="721"/>
    </location>
</feature>
<feature type="compositionally biased region" description="Low complexity" evidence="1">
    <location>
        <begin position="770"/>
        <end position="783"/>
    </location>
</feature>
<feature type="compositionally biased region" description="Polar residues" evidence="1">
    <location>
        <begin position="427"/>
        <end position="456"/>
    </location>
</feature>
<reference evidence="2 3" key="1">
    <citation type="submission" date="2019-01" db="EMBL/GenBank/DDBJ databases">
        <title>Draft Genome Sequencing of Zygosaccharomyces mellis Ca-7.</title>
        <authorList>
            <person name="Shiwa Y."/>
            <person name="Kanesaki Y."/>
            <person name="Ishige T."/>
            <person name="Mura K."/>
            <person name="Hori T."/>
            <person name="Tamura T."/>
        </authorList>
    </citation>
    <scope>NUCLEOTIDE SEQUENCE [LARGE SCALE GENOMIC DNA]</scope>
    <source>
        <strain evidence="2 3">Ca-7</strain>
    </source>
</reference>
<dbReference type="GO" id="GO:0008157">
    <property type="term" value="F:protein phosphatase 1 binding"/>
    <property type="evidence" value="ECO:0007669"/>
    <property type="project" value="InterPro"/>
</dbReference>
<dbReference type="Proteomes" id="UP000301737">
    <property type="component" value="Unassembled WGS sequence"/>
</dbReference>
<dbReference type="AlphaFoldDB" id="A0A4C2E072"/>
<feature type="region of interest" description="Disordered" evidence="1">
    <location>
        <begin position="863"/>
        <end position="908"/>
    </location>
</feature>
<feature type="region of interest" description="Disordered" evidence="1">
    <location>
        <begin position="621"/>
        <end position="804"/>
    </location>
</feature>
<feature type="compositionally biased region" description="Basic and acidic residues" evidence="1">
    <location>
        <begin position="681"/>
        <end position="691"/>
    </location>
</feature>
<name>A0A4C2E072_9SACH</name>
<feature type="compositionally biased region" description="Polar residues" evidence="1">
    <location>
        <begin position="794"/>
        <end position="804"/>
    </location>
</feature>
<feature type="compositionally biased region" description="Low complexity" evidence="1">
    <location>
        <begin position="460"/>
        <end position="477"/>
    </location>
</feature>
<dbReference type="GO" id="GO:0019888">
    <property type="term" value="F:protein phosphatase regulator activity"/>
    <property type="evidence" value="ECO:0007669"/>
    <property type="project" value="InterPro"/>
</dbReference>
<feature type="compositionally biased region" description="Low complexity" evidence="1">
    <location>
        <begin position="722"/>
        <end position="733"/>
    </location>
</feature>
<keyword evidence="3" id="KW-1185">Reference proteome</keyword>
<dbReference type="OrthoDB" id="3973067at2759"/>
<accession>A0A4C2E072</accession>
<evidence type="ECO:0000313" key="2">
    <source>
        <dbReference type="EMBL" id="GCE97527.1"/>
    </source>
</evidence>
<feature type="compositionally biased region" description="Polar residues" evidence="1">
    <location>
        <begin position="483"/>
        <end position="540"/>
    </location>
</feature>
<dbReference type="PRINTS" id="PR02082">
    <property type="entry name" value="GLC7IP4"/>
</dbReference>
<feature type="compositionally biased region" description="Acidic residues" evidence="1">
    <location>
        <begin position="670"/>
        <end position="680"/>
    </location>
</feature>
<feature type="compositionally biased region" description="Basic and acidic residues" evidence="1">
    <location>
        <begin position="741"/>
        <end position="751"/>
    </location>
</feature>
<dbReference type="EMBL" id="BIMX01000002">
    <property type="protein sequence ID" value="GCE97527.1"/>
    <property type="molecule type" value="Genomic_DNA"/>
</dbReference>
<organism evidence="2 3">
    <name type="scientific">Zygosaccharomyces mellis</name>
    <dbReference type="NCBI Taxonomy" id="42258"/>
    <lineage>
        <taxon>Eukaryota</taxon>
        <taxon>Fungi</taxon>
        <taxon>Dikarya</taxon>
        <taxon>Ascomycota</taxon>
        <taxon>Saccharomycotina</taxon>
        <taxon>Saccharomycetes</taxon>
        <taxon>Saccharomycetales</taxon>
        <taxon>Saccharomycetaceae</taxon>
        <taxon>Zygosaccharomyces</taxon>
    </lineage>
</organism>
<sequence>MYAVAAAHATRPAKIKGTQHLDTYDVRIIQYRSAMLRLSDTVRLLGVLERNLEKKQETGKTIIPLINYVLSLCEGPVFNVHPILRKRFTLLSECKLSKQNEITPPPSTSNVEYDVDFAPLVIDLLRLRESIYNSNLQWKLMGCLKSISENALNIYEKKLRNVSTERASKRIADLPGKVIPMNYEAIDDILKPFEMELCLDWAVLINDREQDTSFNSLKKLQSQILTRFLSNINEKVLPTIRNYFNQLQKACNSRSSAVTNLKELPHWEFSVHRMYSYIYRVLCVLDIIISMTRQLWLPNKENFYSLKSQLSSANVYTYRCVLDKIDLICKEPKSQITSPIIAVLDSCSNSNLNITVAPNTISDIFTNSICKVTPILRDTLQSVTSWLEVWKYVDNNSNSHQKLQNLNEKQLFNMLQERLVTDKVKQTEIQQTNRLSPDTIPSPTGGLTRTGSTIRRGNSRRLSPSASPAVSSNPSSPIKASPLMSSQNSPVDKTNSKGSNISSPQLPRSSNVDIRVSSPTSHSGSPQVSRSGSISDNRLASSVLAKYTNDQKNAPRSLLASRLTNGRPRSSSLQSDHNEATKTNHKAALPSRSNSLQTHATVNQKKIQDNFARLTRSRSINGLSSISGGTNGRRSQQSAKKTRTQSLIGNPPTSSRDVFKGTSETSPLSELEELSIDSADDAEKKKNHTDQNDNEPSLESSFGLKKQTQQQQDTGELRNSVQFQGQQENQGQEMEYENWESLDHKTSDEQKNLSSIMEPGQEQLKREGSGEQLQLTGSQQGQSKRSSLHENEHMSIQNTDNLHSIQKKVRFTGVGPMTEDELAKPTRRGWYRKPAVLHYPPPPPQYLGQKFRLRQEGIAFRTSLREEKNKESTDKRNSMATAFDEIAPPPQRESVSHRFASKLREKLK</sequence>
<dbReference type="GO" id="GO:0005737">
    <property type="term" value="C:cytoplasm"/>
    <property type="evidence" value="ECO:0007669"/>
    <property type="project" value="InterPro"/>
</dbReference>
<feature type="compositionally biased region" description="Polar residues" evidence="1">
    <location>
        <begin position="591"/>
        <end position="603"/>
    </location>
</feature>
<feature type="compositionally biased region" description="Basic and acidic residues" evidence="1">
    <location>
        <begin position="863"/>
        <end position="877"/>
    </location>
</feature>